<dbReference type="InterPro" id="IPR052336">
    <property type="entry name" value="MlaD_Phospholipid_Transporter"/>
</dbReference>
<accession>A0ABQ2L377</accession>
<dbReference type="RefSeq" id="WP_189034857.1">
    <property type="nucleotide sequence ID" value="NZ_BMNE01000018.1"/>
</dbReference>
<gene>
    <name evidence="4" type="ORF">GCM10011610_70560</name>
</gene>
<dbReference type="InterPro" id="IPR003399">
    <property type="entry name" value="Mce/MlaD"/>
</dbReference>
<dbReference type="InterPro" id="IPR024516">
    <property type="entry name" value="Mce_C"/>
</dbReference>
<evidence type="ECO:0000313" key="4">
    <source>
        <dbReference type="EMBL" id="GGO01056.1"/>
    </source>
</evidence>
<feature type="domain" description="Mammalian cell entry C-terminal" evidence="3">
    <location>
        <begin position="125"/>
        <end position="283"/>
    </location>
</feature>
<organism evidence="4 5">
    <name type="scientific">Nocardia rhizosphaerihabitans</name>
    <dbReference type="NCBI Taxonomy" id="1691570"/>
    <lineage>
        <taxon>Bacteria</taxon>
        <taxon>Bacillati</taxon>
        <taxon>Actinomycetota</taxon>
        <taxon>Actinomycetes</taxon>
        <taxon>Mycobacteriales</taxon>
        <taxon>Nocardiaceae</taxon>
        <taxon>Nocardia</taxon>
    </lineage>
</organism>
<comment type="caution">
    <text evidence="4">The sequence shown here is derived from an EMBL/GenBank/DDBJ whole genome shotgun (WGS) entry which is preliminary data.</text>
</comment>
<sequence length="376" mass="39743">MKCSKRLQAGGVLLASALLAAGCRFDGANSIRLPGNTIEDESYSVLVQLRDTQNLIANSFVKSSNVTVGTITSITVRDYIAQVTLEINQGVQLPANSTARLAQTSVLGAQYLELVPPADGNIEPPLRDGDLIPLSATSEFPATEDVLAALSLVLNGSGLEQIRTIMTEMNEAFGGNEDAVNRSFARLATFVNGLDTQRDNIVRAIDSLDALSKEIAAQRDTLGTGIEQMQPALGVLDEQKAQLTAMLDSVGRFGAQATQVLRSSQDNLSADLQNLQPTLTQLAAAGSDLAGSLLLALSMPFPVTVADRVVRGDYLNLFLTVDLTVEGIQNKVIGSIPLNRLMPMSNRAVNPLTAPIDAVPPEISAPVTADPNGAPR</sequence>
<evidence type="ECO:0000256" key="1">
    <source>
        <dbReference type="SAM" id="SignalP"/>
    </source>
</evidence>
<keyword evidence="1" id="KW-0732">Signal</keyword>
<protein>
    <submittedName>
        <fullName evidence="4">Hypothetical MCE-family protein LprN</fullName>
    </submittedName>
</protein>
<feature type="signal peptide" evidence="1">
    <location>
        <begin position="1"/>
        <end position="20"/>
    </location>
</feature>
<dbReference type="Proteomes" id="UP000658127">
    <property type="component" value="Unassembled WGS sequence"/>
</dbReference>
<dbReference type="PROSITE" id="PS51257">
    <property type="entry name" value="PROKAR_LIPOPROTEIN"/>
    <property type="match status" value="1"/>
</dbReference>
<dbReference type="NCBIfam" id="TIGR00996">
    <property type="entry name" value="Mtu_fam_mce"/>
    <property type="match status" value="1"/>
</dbReference>
<evidence type="ECO:0000313" key="5">
    <source>
        <dbReference type="Proteomes" id="UP000658127"/>
    </source>
</evidence>
<evidence type="ECO:0000259" key="3">
    <source>
        <dbReference type="Pfam" id="PF11887"/>
    </source>
</evidence>
<feature type="chain" id="PRO_5046892331" evidence="1">
    <location>
        <begin position="21"/>
        <end position="376"/>
    </location>
</feature>
<dbReference type="Pfam" id="PF02470">
    <property type="entry name" value="MlaD"/>
    <property type="match status" value="1"/>
</dbReference>
<keyword evidence="5" id="KW-1185">Reference proteome</keyword>
<dbReference type="Pfam" id="PF11887">
    <property type="entry name" value="Mce4_CUP1"/>
    <property type="match status" value="1"/>
</dbReference>
<dbReference type="PANTHER" id="PTHR33371:SF15">
    <property type="entry name" value="LIPOPROTEIN LPRN"/>
    <property type="match status" value="1"/>
</dbReference>
<dbReference type="PANTHER" id="PTHR33371">
    <property type="entry name" value="INTERMEMBRANE PHOSPHOLIPID TRANSPORT SYSTEM BINDING PROTEIN MLAD-RELATED"/>
    <property type="match status" value="1"/>
</dbReference>
<reference evidence="5" key="1">
    <citation type="journal article" date="2019" name="Int. J. Syst. Evol. Microbiol.">
        <title>The Global Catalogue of Microorganisms (GCM) 10K type strain sequencing project: providing services to taxonomists for standard genome sequencing and annotation.</title>
        <authorList>
            <consortium name="The Broad Institute Genomics Platform"/>
            <consortium name="The Broad Institute Genome Sequencing Center for Infectious Disease"/>
            <person name="Wu L."/>
            <person name="Ma J."/>
        </authorList>
    </citation>
    <scope>NUCLEOTIDE SEQUENCE [LARGE SCALE GENOMIC DNA]</scope>
    <source>
        <strain evidence="5">CGMCC 4.7329</strain>
    </source>
</reference>
<feature type="domain" description="Mce/MlaD" evidence="2">
    <location>
        <begin position="42"/>
        <end position="117"/>
    </location>
</feature>
<evidence type="ECO:0000259" key="2">
    <source>
        <dbReference type="Pfam" id="PF02470"/>
    </source>
</evidence>
<name>A0ABQ2L377_9NOCA</name>
<proteinExistence type="predicted"/>
<dbReference type="EMBL" id="BMNE01000018">
    <property type="protein sequence ID" value="GGO01056.1"/>
    <property type="molecule type" value="Genomic_DNA"/>
</dbReference>
<dbReference type="InterPro" id="IPR005693">
    <property type="entry name" value="Mce"/>
</dbReference>